<reference evidence="5 6" key="1">
    <citation type="submission" date="2019-04" db="EMBL/GenBank/DDBJ databases">
        <title>Draft genome sequence of Youngimonas vesicularis.</title>
        <authorList>
            <person name="Hameed A."/>
        </authorList>
    </citation>
    <scope>NUCLEOTIDE SEQUENCE [LARGE SCALE GENOMIC DNA]</scope>
    <source>
        <strain evidence="5 6">CC-AMW-E</strain>
    </source>
</reference>
<organism evidence="5 6">
    <name type="scientific">Thalassobius vesicularis</name>
    <dbReference type="NCBI Taxonomy" id="1294297"/>
    <lineage>
        <taxon>Bacteria</taxon>
        <taxon>Pseudomonadati</taxon>
        <taxon>Pseudomonadota</taxon>
        <taxon>Alphaproteobacteria</taxon>
        <taxon>Rhodobacterales</taxon>
        <taxon>Roseobacteraceae</taxon>
        <taxon>Thalassovita</taxon>
    </lineage>
</organism>
<name>A0A4S3M597_9RHOB</name>
<evidence type="ECO:0000256" key="2">
    <source>
        <dbReference type="ARBA" id="ARBA00022729"/>
    </source>
</evidence>
<evidence type="ECO:0000256" key="1">
    <source>
        <dbReference type="ARBA" id="ARBA00004418"/>
    </source>
</evidence>
<dbReference type="RefSeq" id="WP_136340424.1">
    <property type="nucleotide sequence ID" value="NZ_SSMD01000010.1"/>
</dbReference>
<evidence type="ECO:0000256" key="3">
    <source>
        <dbReference type="ARBA" id="ARBA00022764"/>
    </source>
</evidence>
<dbReference type="GO" id="GO:0042597">
    <property type="term" value="C:periplasmic space"/>
    <property type="evidence" value="ECO:0007669"/>
    <property type="project" value="UniProtKB-SubCell"/>
</dbReference>
<dbReference type="NCBIfam" id="NF037995">
    <property type="entry name" value="TRAP_S1"/>
    <property type="match status" value="1"/>
</dbReference>
<proteinExistence type="predicted"/>
<feature type="chain" id="PRO_5020553186" evidence="4">
    <location>
        <begin position="24"/>
        <end position="351"/>
    </location>
</feature>
<dbReference type="PANTHER" id="PTHR33376">
    <property type="match status" value="1"/>
</dbReference>
<keyword evidence="6" id="KW-1185">Reference proteome</keyword>
<feature type="signal peptide" evidence="4">
    <location>
        <begin position="1"/>
        <end position="23"/>
    </location>
</feature>
<dbReference type="GO" id="GO:0055085">
    <property type="term" value="P:transmembrane transport"/>
    <property type="evidence" value="ECO:0007669"/>
    <property type="project" value="InterPro"/>
</dbReference>
<dbReference type="OrthoDB" id="7672577at2"/>
<dbReference type="PANTHER" id="PTHR33376:SF15">
    <property type="entry name" value="BLL6794 PROTEIN"/>
    <property type="match status" value="1"/>
</dbReference>
<evidence type="ECO:0000313" key="5">
    <source>
        <dbReference type="EMBL" id="THD71778.1"/>
    </source>
</evidence>
<comment type="caution">
    <text evidence="5">The sequence shown here is derived from an EMBL/GenBank/DDBJ whole genome shotgun (WGS) entry which is preliminary data.</text>
</comment>
<keyword evidence="2 4" id="KW-0732">Signal</keyword>
<dbReference type="AlphaFoldDB" id="A0A4S3M597"/>
<comment type="subcellular location">
    <subcellularLocation>
        <location evidence="1">Periplasm</location>
    </subcellularLocation>
</comment>
<dbReference type="CDD" id="cd13666">
    <property type="entry name" value="PBP2_TRAP_DctP_like_1"/>
    <property type="match status" value="1"/>
</dbReference>
<dbReference type="Gene3D" id="3.40.190.170">
    <property type="entry name" value="Bacterial extracellular solute-binding protein, family 7"/>
    <property type="match status" value="1"/>
</dbReference>
<evidence type="ECO:0000313" key="6">
    <source>
        <dbReference type="Proteomes" id="UP000306113"/>
    </source>
</evidence>
<gene>
    <name evidence="5" type="ORF">E7681_16810</name>
</gene>
<dbReference type="InterPro" id="IPR018389">
    <property type="entry name" value="DctP_fam"/>
</dbReference>
<accession>A0A4S3M597</accession>
<dbReference type="InterPro" id="IPR038404">
    <property type="entry name" value="TRAP_DctP_sf"/>
</dbReference>
<protein>
    <submittedName>
        <fullName evidence="5">C4-dicarboxylate ABC transporter substrate-binding protein</fullName>
    </submittedName>
</protein>
<dbReference type="Proteomes" id="UP000306113">
    <property type="component" value="Unassembled WGS sequence"/>
</dbReference>
<dbReference type="Pfam" id="PF03480">
    <property type="entry name" value="DctP"/>
    <property type="match status" value="1"/>
</dbReference>
<keyword evidence="3" id="KW-0574">Periplasm</keyword>
<evidence type="ECO:0000256" key="4">
    <source>
        <dbReference type="SAM" id="SignalP"/>
    </source>
</evidence>
<dbReference type="EMBL" id="SSMD01000010">
    <property type="protein sequence ID" value="THD71778.1"/>
    <property type="molecule type" value="Genomic_DNA"/>
</dbReference>
<sequence>MSKFALTAILAGTLALSAAAAQAEIKLIANEPGPNRGVRAKAVEYIAEQIGERTGGAVIVEQNWGGALFKANTALTSITNGVADLGLIIGSYHQSEFPELAMGDLPFENADPWVMMMAMADMFTNNAQIQTRLEELNLVYVAPFATSQGMLACKGPSIQKVEDFKGVKTRYAGAFGEIFSNLGGNMVDMSIYAAFQGMETGLLECTLNYPYFAVATKMDDMLTSITKLNFSGASSLGTFMNKDSFDALSAEQQAAVKGLRDDVVNFYSERLFVADDKAWVTMIEDKKIPVYELSAEDYAKMDEAAKPMLAKWKANATDKGFDADALLAEMQATVDKYNQIKASQGYPWTRK</sequence>